<dbReference type="EMBL" id="JAPDGR010001391">
    <property type="protein sequence ID" value="KAJ2983178.1"/>
    <property type="molecule type" value="Genomic_DNA"/>
</dbReference>
<name>A0ACC1NXZ0_9PEZI</name>
<evidence type="ECO:0000313" key="1">
    <source>
        <dbReference type="EMBL" id="KAJ2983178.1"/>
    </source>
</evidence>
<organism evidence="1 2">
    <name type="scientific">Xylaria curta</name>
    <dbReference type="NCBI Taxonomy" id="42375"/>
    <lineage>
        <taxon>Eukaryota</taxon>
        <taxon>Fungi</taxon>
        <taxon>Dikarya</taxon>
        <taxon>Ascomycota</taxon>
        <taxon>Pezizomycotina</taxon>
        <taxon>Sordariomycetes</taxon>
        <taxon>Xylariomycetidae</taxon>
        <taxon>Xylariales</taxon>
        <taxon>Xylariaceae</taxon>
        <taxon>Xylaria</taxon>
    </lineage>
</organism>
<keyword evidence="2" id="KW-1185">Reference proteome</keyword>
<protein>
    <submittedName>
        <fullName evidence="1">Uncharacterized protein</fullName>
    </submittedName>
</protein>
<comment type="caution">
    <text evidence="1">The sequence shown here is derived from an EMBL/GenBank/DDBJ whole genome shotgun (WGS) entry which is preliminary data.</text>
</comment>
<reference evidence="1" key="1">
    <citation type="submission" date="2022-10" db="EMBL/GenBank/DDBJ databases">
        <title>Genome Sequence of Xylaria curta.</title>
        <authorList>
            <person name="Buettner E."/>
        </authorList>
    </citation>
    <scope>NUCLEOTIDE SEQUENCE</scope>
    <source>
        <strain evidence="1">Babe10</strain>
    </source>
</reference>
<dbReference type="Proteomes" id="UP001143856">
    <property type="component" value="Unassembled WGS sequence"/>
</dbReference>
<gene>
    <name evidence="1" type="ORF">NUW58_g6294</name>
</gene>
<accession>A0ACC1NXZ0</accession>
<proteinExistence type="predicted"/>
<evidence type="ECO:0000313" key="2">
    <source>
        <dbReference type="Proteomes" id="UP001143856"/>
    </source>
</evidence>
<sequence>MASDAATVSIAGRVAQSLTTFEAINAVETQAGDDDAHLIWVQQINDQLAKFKLWAGNIGAHRTGRSSLDYRLRDSSHLHTQVIRLLDDLITSLNEVHSILSGETLPWDLNPGDEVELDEELKDLLIGEDFEFDSEMSQLMKEIADSIGNLLRLSISLRNPAPHDRFMSTEYAKVCYFEATDKAHVEAKFPRTHPNLIIRVGQALSQKRQYFRYRESHHEKLAHGMFHSGRSEVGAQSTVASSIPLAMRDPGSNMSPFGRLDEDERSETGFSQTSFATTAPGSENLRIPPLPKKAYDGPFECPFCYMLISASTTYQWKKHVLCDLRPYICLAENCAVASREYGRRHEWMNHVLQKHWKLWTCPYQCDSDYTTETSFRQHIVSIHGSATDMELDALIARCGRTQSLSPSAPVECPFCQDKLNSVREYQRHVGRHQVDLALFALPRIEDDEEEPGELNEHQDTTSTHSSSYYSNSYSDVAVDHISTELAEPPETTSVVPKGESKALTASLSPKSSRLSQSSDAKSQDDGSHGPLFTEWRIPVNDKNEGSKDSLPLFNAFSPSFIRTETIPMRCECQDSNTTPAREPLLAPDIPNNDPTSAVEINTDNANVGGSPGETVVIAETRFDVVHTIRYTLLSPTSAEEKTESLVIATCSTLFEANDAAMSEVQERYGGLAHSDVNIFHPPDRNWIREAGTVEPSPVHILRHQLLLVIVPKSKRSIKWKTGSERVLRLVLSLIAASHLALEEIQTANMGSRYLPTNPLEEEATQWHQAFGSPVSFISPENYQRMDQLPLYHTSTIRNPQRRILDFSDLTPPPHGLPTRSLSPIETAEDYDIPGRRQSAIPSLPSHPPPFSFSPVSSSNSTQDARRLPQAWRLDKTQLRRRRELEEIYPLKLIRELDRNSRDLPRTSKGKPVFCVIHVNKSIDNGLAVENIGTYTTVQAANDRALDFWDQMYGTEMFTDATPIFGIDAIPTKFEHFEELDDHSQHARHHGELVSCSSGGVPANNSYWTIDNKCLSLAHIDYDGEKKVLVVISYVRDQGIHV</sequence>